<keyword evidence="3" id="KW-1185">Reference proteome</keyword>
<sequence length="204" mass="22627">MNRKHLGIVIFEEIEILDFCGPFEVFSVTRLDENRRREEPSPFDVSLIAQFRQPVTTTGGMKVIPDFTFDDCPALDMLIIPGGWGTRQEMRNEAMLSFVRSRAPDVETLASVCTGALILGSAGLLDGLCATTHWRSLQMMQELFPRVTVDTGSRVVKAGKVMTSAGISAGIDMALRIVAESCGEDIARSTARYMEYPFPENNER</sequence>
<dbReference type="GO" id="GO:0006355">
    <property type="term" value="P:regulation of DNA-templated transcription"/>
    <property type="evidence" value="ECO:0007669"/>
    <property type="project" value="TreeGrafter"/>
</dbReference>
<reference evidence="2 3" key="1">
    <citation type="submission" date="2019-03" db="EMBL/GenBank/DDBJ databases">
        <title>Genomic Encyclopedia of Type Strains, Phase IV (KMG-IV): sequencing the most valuable type-strain genomes for metagenomic binning, comparative biology and taxonomic classification.</title>
        <authorList>
            <person name="Goeker M."/>
        </authorList>
    </citation>
    <scope>NUCLEOTIDE SEQUENCE [LARGE SCALE GENOMIC DNA]</scope>
    <source>
        <strain evidence="2 3">DSM 13587</strain>
    </source>
</reference>
<evidence type="ECO:0000259" key="1">
    <source>
        <dbReference type="Pfam" id="PF01965"/>
    </source>
</evidence>
<organism evidence="2 3">
    <name type="scientific">Thiobaca trueperi</name>
    <dbReference type="NCBI Taxonomy" id="127458"/>
    <lineage>
        <taxon>Bacteria</taxon>
        <taxon>Pseudomonadati</taxon>
        <taxon>Pseudomonadota</taxon>
        <taxon>Gammaproteobacteria</taxon>
        <taxon>Chromatiales</taxon>
        <taxon>Chromatiaceae</taxon>
        <taxon>Thiobaca</taxon>
    </lineage>
</organism>
<evidence type="ECO:0000313" key="3">
    <source>
        <dbReference type="Proteomes" id="UP000295717"/>
    </source>
</evidence>
<dbReference type="InterPro" id="IPR002818">
    <property type="entry name" value="DJ-1/PfpI"/>
</dbReference>
<accession>A0A4R3MTE5</accession>
<dbReference type="InterPro" id="IPR029062">
    <property type="entry name" value="Class_I_gatase-like"/>
</dbReference>
<dbReference type="PANTHER" id="PTHR43130">
    <property type="entry name" value="ARAC-FAMILY TRANSCRIPTIONAL REGULATOR"/>
    <property type="match status" value="1"/>
</dbReference>
<gene>
    <name evidence="2" type="ORF">EDC35_10738</name>
</gene>
<comment type="caution">
    <text evidence="2">The sequence shown here is derived from an EMBL/GenBank/DDBJ whole genome shotgun (WGS) entry which is preliminary data.</text>
</comment>
<dbReference type="InterPro" id="IPR052158">
    <property type="entry name" value="INH-QAR"/>
</dbReference>
<dbReference type="AlphaFoldDB" id="A0A4R3MTE5"/>
<proteinExistence type="predicted"/>
<name>A0A4R3MTE5_9GAMM</name>
<dbReference type="OrthoDB" id="6057514at2"/>
<feature type="domain" description="DJ-1/PfpI" evidence="1">
    <location>
        <begin position="8"/>
        <end position="179"/>
    </location>
</feature>
<dbReference type="EMBL" id="SMAO01000007">
    <property type="protein sequence ID" value="TCT19710.1"/>
    <property type="molecule type" value="Genomic_DNA"/>
</dbReference>
<dbReference type="SUPFAM" id="SSF52317">
    <property type="entry name" value="Class I glutamine amidotransferase-like"/>
    <property type="match status" value="1"/>
</dbReference>
<protein>
    <submittedName>
        <fullName evidence="2">DJ-1/PfpI family protein</fullName>
    </submittedName>
</protein>
<dbReference type="CDD" id="cd03139">
    <property type="entry name" value="GATase1_PfpI_2"/>
    <property type="match status" value="1"/>
</dbReference>
<evidence type="ECO:0000313" key="2">
    <source>
        <dbReference type="EMBL" id="TCT19710.1"/>
    </source>
</evidence>
<dbReference type="Gene3D" id="3.40.50.880">
    <property type="match status" value="1"/>
</dbReference>
<dbReference type="Pfam" id="PF01965">
    <property type="entry name" value="DJ-1_PfpI"/>
    <property type="match status" value="1"/>
</dbReference>
<dbReference type="RefSeq" id="WP_132977768.1">
    <property type="nucleotide sequence ID" value="NZ_SMAO01000007.1"/>
</dbReference>
<dbReference type="Proteomes" id="UP000295717">
    <property type="component" value="Unassembled WGS sequence"/>
</dbReference>
<dbReference type="PANTHER" id="PTHR43130:SF14">
    <property type="entry name" value="DJ-1_PFPI DOMAIN-CONTAINING PROTEIN"/>
    <property type="match status" value="1"/>
</dbReference>